<protein>
    <submittedName>
        <fullName evidence="1">Uncharacterized protein</fullName>
    </submittedName>
</protein>
<gene>
    <name evidence="1" type="ORF">NC99_03320</name>
</gene>
<reference evidence="2" key="1">
    <citation type="submission" date="2015-07" db="EMBL/GenBank/DDBJ databases">
        <title>Genome sequencing of Sunxiuqinia dokdonensis strain SK.</title>
        <authorList>
            <person name="Ahn S."/>
            <person name="Kim B.-C."/>
        </authorList>
    </citation>
    <scope>NUCLEOTIDE SEQUENCE [LARGE SCALE GENOMIC DNA]</scope>
    <source>
        <strain evidence="2">SK</strain>
    </source>
</reference>
<dbReference type="AlphaFoldDB" id="A0A0L8VFH0"/>
<evidence type="ECO:0000313" key="2">
    <source>
        <dbReference type="Proteomes" id="UP000036958"/>
    </source>
</evidence>
<accession>A0A0L8VFH0</accession>
<keyword evidence="2" id="KW-1185">Reference proteome</keyword>
<dbReference type="EMBL" id="LGIA01000014">
    <property type="protein sequence ID" value="KOH46932.1"/>
    <property type="molecule type" value="Genomic_DNA"/>
</dbReference>
<organism evidence="1 2">
    <name type="scientific">Sunxiuqinia dokdonensis</name>
    <dbReference type="NCBI Taxonomy" id="1409788"/>
    <lineage>
        <taxon>Bacteria</taxon>
        <taxon>Pseudomonadati</taxon>
        <taxon>Bacteroidota</taxon>
        <taxon>Bacteroidia</taxon>
        <taxon>Marinilabiliales</taxon>
        <taxon>Prolixibacteraceae</taxon>
        <taxon>Sunxiuqinia</taxon>
    </lineage>
</organism>
<evidence type="ECO:0000313" key="1">
    <source>
        <dbReference type="EMBL" id="KOH46932.1"/>
    </source>
</evidence>
<dbReference type="Proteomes" id="UP000036958">
    <property type="component" value="Unassembled WGS sequence"/>
</dbReference>
<proteinExistence type="predicted"/>
<sequence>MSLPQILLLTKEEYSRFTGREVVGFFFLAFSMQMPRTIG</sequence>
<comment type="caution">
    <text evidence="1">The sequence shown here is derived from an EMBL/GenBank/DDBJ whole genome shotgun (WGS) entry which is preliminary data.</text>
</comment>
<name>A0A0L8VFH0_9BACT</name>